<evidence type="ECO:0000256" key="4">
    <source>
        <dbReference type="ARBA" id="ARBA00019827"/>
    </source>
</evidence>
<dbReference type="Proteomes" id="UP000308730">
    <property type="component" value="Unassembled WGS sequence"/>
</dbReference>
<evidence type="ECO:0000256" key="3">
    <source>
        <dbReference type="ARBA" id="ARBA00018689"/>
    </source>
</evidence>
<evidence type="ECO:0000256" key="6">
    <source>
        <dbReference type="ARBA" id="ARBA00023054"/>
    </source>
</evidence>
<feature type="coiled-coil region" evidence="8">
    <location>
        <begin position="75"/>
        <end position="133"/>
    </location>
</feature>
<keyword evidence="7" id="KW-0539">Nucleus</keyword>
<dbReference type="OrthoDB" id="47732at2759"/>
<dbReference type="GO" id="GO:0030688">
    <property type="term" value="C:preribosome, small subunit precursor"/>
    <property type="evidence" value="ECO:0007669"/>
    <property type="project" value="TreeGrafter"/>
</dbReference>
<comment type="caution">
    <text evidence="10">The sequence shown here is derived from an EMBL/GenBank/DDBJ whole genome shotgun (WGS) entry which is preliminary data.</text>
</comment>
<evidence type="ECO:0000313" key="10">
    <source>
        <dbReference type="EMBL" id="THH29046.1"/>
    </source>
</evidence>
<feature type="compositionally biased region" description="Basic residues" evidence="9">
    <location>
        <begin position="27"/>
        <end position="39"/>
    </location>
</feature>
<name>A0A4S4MS87_9APHY</name>
<feature type="compositionally biased region" description="Acidic residues" evidence="9">
    <location>
        <begin position="262"/>
        <end position="280"/>
    </location>
</feature>
<evidence type="ECO:0000256" key="9">
    <source>
        <dbReference type="SAM" id="MobiDB-lite"/>
    </source>
</evidence>
<keyword evidence="11" id="KW-1185">Reference proteome</keyword>
<accession>A0A4S4MS87</accession>
<dbReference type="EMBL" id="SGPM01000143">
    <property type="protein sequence ID" value="THH29046.1"/>
    <property type="molecule type" value="Genomic_DNA"/>
</dbReference>
<comment type="similarity">
    <text evidence="2">Belongs to the EFG1 family.</text>
</comment>
<dbReference type="PANTHER" id="PTHR33911">
    <property type="entry name" value="RRNA-PROCESSING PROTEIN EFG1"/>
    <property type="match status" value="1"/>
</dbReference>
<organism evidence="10 11">
    <name type="scientific">Antrodiella citrinella</name>
    <dbReference type="NCBI Taxonomy" id="2447956"/>
    <lineage>
        <taxon>Eukaryota</taxon>
        <taxon>Fungi</taxon>
        <taxon>Dikarya</taxon>
        <taxon>Basidiomycota</taxon>
        <taxon>Agaricomycotina</taxon>
        <taxon>Agaricomycetes</taxon>
        <taxon>Polyporales</taxon>
        <taxon>Steccherinaceae</taxon>
        <taxon>Antrodiella</taxon>
    </lineage>
</organism>
<dbReference type="PANTHER" id="PTHR33911:SF1">
    <property type="entry name" value="RRNA-PROCESSING PROTEIN EFG1"/>
    <property type="match status" value="1"/>
</dbReference>
<evidence type="ECO:0000256" key="8">
    <source>
        <dbReference type="SAM" id="Coils"/>
    </source>
</evidence>
<dbReference type="Pfam" id="PF10153">
    <property type="entry name" value="Efg1"/>
    <property type="match status" value="1"/>
</dbReference>
<protein>
    <recommendedName>
        <fullName evidence="3">rRNA-processing protein EFG1</fullName>
    </recommendedName>
    <alternativeName>
        <fullName evidence="4">rRNA-processing protein efg1</fullName>
    </alternativeName>
</protein>
<feature type="compositionally biased region" description="Low complexity" evidence="9">
    <location>
        <begin position="10"/>
        <end position="23"/>
    </location>
</feature>
<proteinExistence type="inferred from homology"/>
<evidence type="ECO:0000256" key="7">
    <source>
        <dbReference type="ARBA" id="ARBA00023242"/>
    </source>
</evidence>
<evidence type="ECO:0000313" key="11">
    <source>
        <dbReference type="Proteomes" id="UP000308730"/>
    </source>
</evidence>
<dbReference type="InterPro" id="IPR019310">
    <property type="entry name" value="Efg1"/>
</dbReference>
<evidence type="ECO:0000256" key="1">
    <source>
        <dbReference type="ARBA" id="ARBA00004604"/>
    </source>
</evidence>
<dbReference type="InterPro" id="IPR050786">
    <property type="entry name" value="EFG1_rRNA-proc"/>
</dbReference>
<sequence>MAPSKTTKISSNASSSRPSTTSTKNDSKHKRPVKGHKPSLHNDPQPSVSGVQKIKSLLRQTRRLLAKDKLAADVRQATERKMRALEMELVDAERARKERTMATRYHKIKFFERQKVVRKIQQVKKKLEACTEKSEKKALKKTLLDLRVDLNYIQHYPKTMKYISLFPPEARGEASSDAKGKSKDVGSDLETQTDAQRETLRKQIREMMERSELNSEPETETGAERSNNALNPHTAEGNSESNEFETSKKPNVPSKMDADAFFGDDSDENADSAEEDMDDS</sequence>
<feature type="region of interest" description="Disordered" evidence="9">
    <location>
        <begin position="1"/>
        <end position="51"/>
    </location>
</feature>
<feature type="compositionally biased region" description="Basic and acidic residues" evidence="9">
    <location>
        <begin position="170"/>
        <end position="186"/>
    </location>
</feature>
<gene>
    <name evidence="10" type="ORF">EUX98_g5146</name>
</gene>
<feature type="compositionally biased region" description="Polar residues" evidence="9">
    <location>
        <begin position="224"/>
        <end position="241"/>
    </location>
</feature>
<dbReference type="AlphaFoldDB" id="A0A4S4MS87"/>
<keyword evidence="5" id="KW-0698">rRNA processing</keyword>
<evidence type="ECO:0000256" key="2">
    <source>
        <dbReference type="ARBA" id="ARBA00006916"/>
    </source>
</evidence>
<keyword evidence="6 8" id="KW-0175">Coiled coil</keyword>
<feature type="region of interest" description="Disordered" evidence="9">
    <location>
        <begin position="170"/>
        <end position="280"/>
    </location>
</feature>
<feature type="compositionally biased region" description="Basic and acidic residues" evidence="9">
    <location>
        <begin position="195"/>
        <end position="213"/>
    </location>
</feature>
<reference evidence="10 11" key="1">
    <citation type="submission" date="2019-02" db="EMBL/GenBank/DDBJ databases">
        <title>Genome sequencing of the rare red list fungi Antrodiella citrinella (Flaviporus citrinellus).</title>
        <authorList>
            <person name="Buettner E."/>
            <person name="Kellner H."/>
        </authorList>
    </citation>
    <scope>NUCLEOTIDE SEQUENCE [LARGE SCALE GENOMIC DNA]</scope>
    <source>
        <strain evidence="10 11">DSM 108506</strain>
    </source>
</reference>
<dbReference type="GO" id="GO:0005730">
    <property type="term" value="C:nucleolus"/>
    <property type="evidence" value="ECO:0007669"/>
    <property type="project" value="UniProtKB-SubCell"/>
</dbReference>
<comment type="subcellular location">
    <subcellularLocation>
        <location evidence="1">Nucleus</location>
        <location evidence="1">Nucleolus</location>
    </subcellularLocation>
</comment>
<dbReference type="GO" id="GO:0000462">
    <property type="term" value="P:maturation of SSU-rRNA from tricistronic rRNA transcript (SSU-rRNA, 5.8S rRNA, LSU-rRNA)"/>
    <property type="evidence" value="ECO:0007669"/>
    <property type="project" value="TreeGrafter"/>
</dbReference>
<evidence type="ECO:0000256" key="5">
    <source>
        <dbReference type="ARBA" id="ARBA00022552"/>
    </source>
</evidence>